<feature type="region of interest" description="Disordered" evidence="3">
    <location>
        <begin position="2156"/>
        <end position="2217"/>
    </location>
</feature>
<evidence type="ECO:0000313" key="6">
    <source>
        <dbReference type="Proteomes" id="UP000075225"/>
    </source>
</evidence>
<feature type="region of interest" description="Disordered" evidence="3">
    <location>
        <begin position="1939"/>
        <end position="1961"/>
    </location>
</feature>
<feature type="region of interest" description="Disordered" evidence="3">
    <location>
        <begin position="236"/>
        <end position="358"/>
    </location>
</feature>
<feature type="compositionally biased region" description="Basic and acidic residues" evidence="3">
    <location>
        <begin position="2186"/>
        <end position="2216"/>
    </location>
</feature>
<gene>
    <name evidence="5" type="ORF">TGPRC2_228660B</name>
</gene>
<organism evidence="5 6">
    <name type="scientific">Toxoplasma gondii TgCatPRC2</name>
    <dbReference type="NCBI Taxonomy" id="1130821"/>
    <lineage>
        <taxon>Eukaryota</taxon>
        <taxon>Sar</taxon>
        <taxon>Alveolata</taxon>
        <taxon>Apicomplexa</taxon>
        <taxon>Conoidasida</taxon>
        <taxon>Coccidia</taxon>
        <taxon>Eucoccidiorida</taxon>
        <taxon>Eimeriorina</taxon>
        <taxon>Sarcocystidae</taxon>
        <taxon>Toxoplasma</taxon>
    </lineage>
</organism>
<dbReference type="InterPro" id="IPR016024">
    <property type="entry name" value="ARM-type_fold"/>
</dbReference>
<feature type="compositionally biased region" description="Basic and acidic residues" evidence="3">
    <location>
        <begin position="619"/>
        <end position="635"/>
    </location>
</feature>
<dbReference type="InterPro" id="IPR023394">
    <property type="entry name" value="Sec7_C_sf"/>
</dbReference>
<feature type="compositionally biased region" description="Basic and acidic residues" evidence="3">
    <location>
        <begin position="2062"/>
        <end position="2082"/>
    </location>
</feature>
<feature type="compositionally biased region" description="Basic and acidic residues" evidence="3">
    <location>
        <begin position="1015"/>
        <end position="1033"/>
    </location>
</feature>
<dbReference type="InterPro" id="IPR046455">
    <property type="entry name" value="Sec7/BIG1-like_C"/>
</dbReference>
<dbReference type="PROSITE" id="PS50190">
    <property type="entry name" value="SEC7"/>
    <property type="match status" value="1"/>
</dbReference>
<dbReference type="InterPro" id="IPR032691">
    <property type="entry name" value="Mon2/Sec7/BIG1-like_HUS"/>
</dbReference>
<dbReference type="SMART" id="SM00222">
    <property type="entry name" value="Sec7"/>
    <property type="match status" value="1"/>
</dbReference>
<feature type="compositionally biased region" description="Basic and acidic residues" evidence="3">
    <location>
        <begin position="1647"/>
        <end position="1657"/>
    </location>
</feature>
<dbReference type="PANTHER" id="PTHR10663:SF375">
    <property type="entry name" value="LD29171P"/>
    <property type="match status" value="1"/>
</dbReference>
<feature type="region of interest" description="Disordered" evidence="3">
    <location>
        <begin position="2276"/>
        <end position="2295"/>
    </location>
</feature>
<feature type="region of interest" description="Disordered" evidence="3">
    <location>
        <begin position="615"/>
        <end position="659"/>
    </location>
</feature>
<feature type="region of interest" description="Disordered" evidence="3">
    <location>
        <begin position="1323"/>
        <end position="1350"/>
    </location>
</feature>
<feature type="domain" description="SEC7" evidence="4">
    <location>
        <begin position="372"/>
        <end position="599"/>
    </location>
</feature>
<feature type="region of interest" description="Disordered" evidence="3">
    <location>
        <begin position="1006"/>
        <end position="1124"/>
    </location>
</feature>
<dbReference type="Gene3D" id="1.10.1000.11">
    <property type="entry name" value="Arf Nucleotide-binding Site Opener,domain 2"/>
    <property type="match status" value="1"/>
</dbReference>
<evidence type="ECO:0000313" key="5">
    <source>
        <dbReference type="EMBL" id="KYK65140.1"/>
    </source>
</evidence>
<feature type="region of interest" description="Disordered" evidence="3">
    <location>
        <begin position="2043"/>
        <end position="2082"/>
    </location>
</feature>
<feature type="compositionally biased region" description="Basic and acidic residues" evidence="3">
    <location>
        <begin position="1515"/>
        <end position="1529"/>
    </location>
</feature>
<feature type="compositionally biased region" description="Polar residues" evidence="3">
    <location>
        <begin position="1094"/>
        <end position="1111"/>
    </location>
</feature>
<dbReference type="Pfam" id="PF20252">
    <property type="entry name" value="BIG2_C"/>
    <property type="match status" value="1"/>
</dbReference>
<accession>A0A151H702</accession>
<protein>
    <submittedName>
        <fullName evidence="5">Sec7 domain-containing protein</fullName>
    </submittedName>
</protein>
<comment type="caution">
    <text evidence="5">The sequence shown here is derived from an EMBL/GenBank/DDBJ whole genome shotgun (WGS) entry which is preliminary data.</text>
</comment>
<feature type="compositionally biased region" description="Basic and acidic residues" evidence="3">
    <location>
        <begin position="1803"/>
        <end position="1820"/>
    </location>
</feature>
<dbReference type="CDD" id="cd00171">
    <property type="entry name" value="Sec7"/>
    <property type="match status" value="1"/>
</dbReference>
<evidence type="ECO:0000256" key="3">
    <source>
        <dbReference type="SAM" id="MobiDB-lite"/>
    </source>
</evidence>
<dbReference type="Pfam" id="PF01369">
    <property type="entry name" value="Sec7"/>
    <property type="match status" value="1"/>
</dbReference>
<dbReference type="GO" id="GO:0032012">
    <property type="term" value="P:regulation of ARF protein signal transduction"/>
    <property type="evidence" value="ECO:0007669"/>
    <property type="project" value="InterPro"/>
</dbReference>
<feature type="compositionally biased region" description="Polar residues" evidence="3">
    <location>
        <begin position="964"/>
        <end position="973"/>
    </location>
</feature>
<dbReference type="PANTHER" id="PTHR10663">
    <property type="entry name" value="GUANYL-NUCLEOTIDE EXCHANGE FACTOR"/>
    <property type="match status" value="1"/>
</dbReference>
<feature type="compositionally biased region" description="Basic and acidic residues" evidence="3">
    <location>
        <begin position="2043"/>
        <end position="2052"/>
    </location>
</feature>
<feature type="compositionally biased region" description="Basic and acidic residues" evidence="3">
    <location>
        <begin position="1067"/>
        <end position="1085"/>
    </location>
</feature>
<feature type="compositionally biased region" description="Basic and acidic residues" evidence="3">
    <location>
        <begin position="236"/>
        <end position="249"/>
    </location>
</feature>
<feature type="region of interest" description="Disordered" evidence="3">
    <location>
        <begin position="1795"/>
        <end position="1851"/>
    </location>
</feature>
<dbReference type="InterPro" id="IPR035999">
    <property type="entry name" value="Sec7_dom_sf"/>
</dbReference>
<feature type="region of interest" description="Disordered" evidence="3">
    <location>
        <begin position="1504"/>
        <end position="1529"/>
    </location>
</feature>
<dbReference type="OrthoDB" id="18431at2759"/>
<evidence type="ECO:0000256" key="2">
    <source>
        <dbReference type="ARBA" id="ARBA00022490"/>
    </source>
</evidence>
<feature type="region of interest" description="Disordered" evidence="3">
    <location>
        <begin position="1738"/>
        <end position="1758"/>
    </location>
</feature>
<dbReference type="Proteomes" id="UP000075225">
    <property type="component" value="Unassembled WGS sequence"/>
</dbReference>
<dbReference type="GO" id="GO:0005737">
    <property type="term" value="C:cytoplasm"/>
    <property type="evidence" value="ECO:0007669"/>
    <property type="project" value="UniProtKB-SubCell"/>
</dbReference>
<keyword evidence="2" id="KW-0963">Cytoplasm</keyword>
<dbReference type="Gene3D" id="1.10.220.20">
    <property type="match status" value="1"/>
</dbReference>
<reference evidence="6" key="1">
    <citation type="submission" date="2016-03" db="EMBL/GenBank/DDBJ databases">
        <authorList>
            <person name="Sibley D."/>
            <person name="Venepally P."/>
            <person name="Karamycheva S."/>
            <person name="Hadjithomas M."/>
            <person name="Khan A."/>
            <person name="Brunk B."/>
            <person name="Roos D."/>
            <person name="Caler E."/>
            <person name="Lorenzi H."/>
        </authorList>
    </citation>
    <scope>NUCLEOTIDE SEQUENCE [LARGE SCALE GENOMIC DNA]</scope>
    <source>
        <strain evidence="6">TgCatPRC2</strain>
    </source>
</reference>
<dbReference type="SUPFAM" id="SSF48371">
    <property type="entry name" value="ARM repeat"/>
    <property type="match status" value="1"/>
</dbReference>
<feature type="region of interest" description="Disordered" evidence="3">
    <location>
        <begin position="2394"/>
        <end position="2441"/>
    </location>
</feature>
<feature type="compositionally biased region" description="Basic and acidic residues" evidence="3">
    <location>
        <begin position="1040"/>
        <end position="1060"/>
    </location>
</feature>
<sequence>MLLRRLVERPTRGQNSGRGRDGAATDSWWGSDVCTPESLEALSFFATCSRCSATPQPSVHARLSQASGECLRGSKLFLAFVKRQLFFALIKSAIVSSLTSVSLRIFLYLVEHHHMHLEQETAFFLSEVLLRLVASPNLPVEQRETVLAALREFLALVPPPFILSLFVNFDCSVHEKDVALPLLQTLCDLAADSGKADASTASSAQKTLRAEALRGLEVLLARLLAWLDKLEKKQKAETRRRLRRQREGNGLRLQSPALSRRSNLRGDRETLTAKAETGFGHVSSDSSLPLSSSLSDEDSPFSSPRSLSSPRQLSINNVDSSSSSAASSSSASSSSASSSSASSSSASAGSPDGSGLLRTSALAGRVSSRLDEVVKQRERKDHIRQAVALFNRSPKKGLAQLEAQQLLEMQPKSVARFFLSQDGLSKTRIGEFLGEDAPFNKKVLHALVDALDFRGKEIDAALKSFLQLFRLPGEAQKIDRMMEKFAEKFFLDNNAPTPPAALQKLCGPAANLSARASVANTRAREAVAEQNARLYASADCCYVLAFSLIMLHTDAHSPEIKEEQRMTKAAFVRNNRGINNGRDVETSYLEALYDRIVQEEWRLEDDDVAVCLRGKKSQKKSEKGDENKARAERACPPEGLGAGSASRNGEDSDVVSDDDTFVASPFSGAAASSFFWSPLQAFQEDDGCRTAGPGASTQNASGASLWASPGFEEGVAIASAAAGEPAIWTAFRDLAQQVGTVSSGPAKKLFCPPSLHVAPPIVDPKTFAKKACQTLLARAAARRDSQRSSASRESSGCGLQSPALSAVELMASTPYLLQLASWHLLRCFAQVLGRDPKEEKEESEATLVSAVNAFNSATRLCMRLRLGVQRNAFVAALSALTYLHCATTRTFRGKNLALIRLLLALGLECGEDLQEAWLPLLHAASQIDFLHVVAHDLLQRAREKQMAHASLQAAGSPPGPPETTVCSGQQKATGPSLAPAAASLAALPAGQKPSGAPCLQATLRRSGALPPASRPGEEEFEKVSEPSEPRGESNEGEGELPDRRESERRKGVEREPRGEVEQSEGDLGEREESNHVEDVTGDRQEVQISPGERNATSVGSLESDGVSTRNLSLPHGPVLQTCPVDPSPPALPFLLASSSASDTVAVSSFPASSPASAMKQDAFFVAANPHAAFLTVGLLGVGDRAGVLRPLWQDDASGGPVKERGDGVSFVSLLASAPSGSSHAHTSYTNLSSFAPFGSGAPPPLGLWLAPLREGAPQFVPFASLSGGAYSETLFQNALLVWREVAASVLDLLFTQSRALSSSAVIFFVLALSLVSSHELRPPEATGGGVGSQSLSVPPSLTGRGRKPEQVSGTALEVSPRFFSLQKLVEVAHFNMDRLRFVWTRMWTILRSHFAGACLHPSLAVRLYAIDSLRQLTTKFLEKDELAQFTFQAEFLKLFLTVMTHPDTEDEVKEFLMHILFNLIRTQASNIRSGWKTVLQTLHAAASEASVSLQHMSSSRLKAARLSHGSSPPSREGRRASREEGEGREELSKALGPWKRLRLSFEVVEQILAHSLGMLTGDSLDEAVRCLLLFASNPVDESMAIRAIRYLELVVLCLIEGTEAARFSGASLLASLLNEETRDTVVLSSLLHLHTLLREGSREERRLSRRSFREKTKEKKKQRQGVIEPAPAKDGGRLQTDACDQESKGEEAGKVSEEMREKDSKRGLAALSNNTATFFLCLPVLNALAHLACSPLPSTFSSSSSSSSSSERRDLGREGKSMNAALDALFRLLLTYGASFNPVSAFCTNGSGLGSFSASSGDNETHWRSSERGGREEEARGNAAGEQKSSRERQQETRLLIRSQSDTDSQEIVKKAGERQDNFEEEKTNVGVAEGVVSHPPNELFAEERRMLTAEGRDVRWKMIFQGLLCPLFDDLFLLLRLNLLPDQRALPQQSLVLTASQRASASEREESGERRKSHRRRLPEEFVLERREVPSPDEISRRVRPVCVDSQQQDEAASDLSVASPDKVGSEQSGAVARASFSSASSSLSTFSLKRSERQLLARERDAEGRASETGSGVPAENERKREKANAEEGDWGRGKERGGTLHWAEMSCCSALRQLVVLVDRHLGDLQTHLKNFLSLIFAAIDEDSAVERLARLGVDAFRNFLVALGRRTTRRGRRETEGQRPSERRPVESAPGDCGVTESRGELRSEKPNEKQRENVSNKSTQEGEKKDDLADDDVDLDACWRAVAEAALALFQRTTPTSLLGSSFCFSSKDVLLQCGVLFLPVRVSRPRGRPVATGETVREHSGEETECEVEEEDSAVCVPVENSSNHCTEPEGRVQKSLTCSHVCSPSPFSSSASSSFVSETVEFPDDGFSPNRAGDALPRQQREAILHVLVSHMSGDVSALFSSESSFGDQASDPQRAAEETREKEVVVRGDDTERRSLPSPSVSRAGGSPGLTFEPNHVVTHCIVQLLLVDVLQQVVAPVAPYLPASVLSLFLCALESAFLFATLFNQQVAFRQLLQQRGFMSGMRQLPALHKQSREAVSASLSLLTSVLSFHCSASCSGPSSSSRSSSSSALRCAREVQDDTVGRRRSTSAAEAADRFLRVARWLVCQFLSKETEVAKLTQEKRFKEALARQQSSGLSARDETPGWTEKSKSDALKHLELTEGERELAGFAPLICGQLLFGLSRFPDETKALYSDAIFSLLVELIAAESSEVRRAVRDFFAVNFAAMAKFSFCSPMKQRQTLLASLPSSAPEACQQAASGRRSSKANQNAPAHAVLISTVSPQNSPSPSSSG</sequence>
<feature type="compositionally biased region" description="Basic and acidic residues" evidence="3">
    <location>
        <begin position="1946"/>
        <end position="1955"/>
    </location>
</feature>
<evidence type="ECO:0000256" key="1">
    <source>
        <dbReference type="ARBA" id="ARBA00004496"/>
    </source>
</evidence>
<feature type="region of interest" description="Disordered" evidence="3">
    <location>
        <begin position="948"/>
        <end position="979"/>
    </location>
</feature>
<dbReference type="Pfam" id="PF09324">
    <property type="entry name" value="Sec7-like_HDS"/>
    <property type="match status" value="1"/>
</dbReference>
<dbReference type="SUPFAM" id="SSF48425">
    <property type="entry name" value="Sec7 domain"/>
    <property type="match status" value="1"/>
</dbReference>
<dbReference type="EMBL" id="AHZP02002067">
    <property type="protein sequence ID" value="KYK65140.1"/>
    <property type="molecule type" value="Genomic_DNA"/>
</dbReference>
<feature type="compositionally biased region" description="Basic and acidic residues" evidence="3">
    <location>
        <begin position="2406"/>
        <end position="2427"/>
    </location>
</feature>
<proteinExistence type="predicted"/>
<feature type="region of interest" description="Disordered" evidence="3">
    <location>
        <begin position="1983"/>
        <end position="2012"/>
    </location>
</feature>
<name>A0A151H702_TOXGO</name>
<evidence type="ECO:0000259" key="4">
    <source>
        <dbReference type="PROSITE" id="PS50190"/>
    </source>
</evidence>
<dbReference type="VEuPathDB" id="ToxoDB:TGPRC2_228660B"/>
<dbReference type="Pfam" id="PF12783">
    <property type="entry name" value="Sec7-like_HUS"/>
    <property type="match status" value="1"/>
</dbReference>
<feature type="compositionally biased region" description="Polar residues" evidence="3">
    <location>
        <begin position="2394"/>
        <end position="2403"/>
    </location>
</feature>
<dbReference type="GO" id="GO:0005085">
    <property type="term" value="F:guanyl-nucleotide exchange factor activity"/>
    <property type="evidence" value="ECO:0007669"/>
    <property type="project" value="InterPro"/>
</dbReference>
<feature type="region of interest" description="Disordered" evidence="3">
    <location>
        <begin position="1647"/>
        <end position="1701"/>
    </location>
</feature>
<feature type="compositionally biased region" description="Basic and acidic residues" evidence="3">
    <location>
        <begin position="1685"/>
        <end position="1701"/>
    </location>
</feature>
<comment type="subcellular location">
    <subcellularLocation>
        <location evidence="1">Cytoplasm</location>
    </subcellularLocation>
</comment>
<dbReference type="InterPro" id="IPR015403">
    <property type="entry name" value="Mon2/Sec7/BIG1-like_HDS"/>
</dbReference>
<dbReference type="InterPro" id="IPR000904">
    <property type="entry name" value="Sec7_dom"/>
</dbReference>
<feature type="compositionally biased region" description="Basic and acidic residues" evidence="3">
    <location>
        <begin position="2161"/>
        <end position="2174"/>
    </location>
</feature>
<feature type="compositionally biased region" description="Low complexity" evidence="3">
    <location>
        <begin position="283"/>
        <end position="348"/>
    </location>
</feature>